<reference evidence="1 2" key="1">
    <citation type="journal article" date="2019" name="G3 (Bethesda)">
        <title>Sequencing of a Wild Apple (Malus baccata) Genome Unravels the Differences Between Cultivated and Wild Apple Species Regarding Disease Resistance and Cold Tolerance.</title>
        <authorList>
            <person name="Chen X."/>
        </authorList>
    </citation>
    <scope>NUCLEOTIDE SEQUENCE [LARGE SCALE GENOMIC DNA]</scope>
    <source>
        <strain evidence="2">cv. Shandingzi</strain>
        <tissue evidence="1">Leaves</tissue>
    </source>
</reference>
<accession>A0A540LXB5</accession>
<name>A0A540LXB5_MALBA</name>
<dbReference type="AlphaFoldDB" id="A0A540LXB5"/>
<organism evidence="1 2">
    <name type="scientific">Malus baccata</name>
    <name type="common">Siberian crab apple</name>
    <name type="synonym">Pyrus baccata</name>
    <dbReference type="NCBI Taxonomy" id="106549"/>
    <lineage>
        <taxon>Eukaryota</taxon>
        <taxon>Viridiplantae</taxon>
        <taxon>Streptophyta</taxon>
        <taxon>Embryophyta</taxon>
        <taxon>Tracheophyta</taxon>
        <taxon>Spermatophyta</taxon>
        <taxon>Magnoliopsida</taxon>
        <taxon>eudicotyledons</taxon>
        <taxon>Gunneridae</taxon>
        <taxon>Pentapetalae</taxon>
        <taxon>rosids</taxon>
        <taxon>fabids</taxon>
        <taxon>Rosales</taxon>
        <taxon>Rosaceae</taxon>
        <taxon>Amygdaloideae</taxon>
        <taxon>Maleae</taxon>
        <taxon>Malus</taxon>
    </lineage>
</organism>
<dbReference type="EMBL" id="VIEB01000430">
    <property type="protein sequence ID" value="TQD91141.1"/>
    <property type="molecule type" value="Genomic_DNA"/>
</dbReference>
<keyword evidence="2" id="KW-1185">Reference proteome</keyword>
<evidence type="ECO:0000313" key="1">
    <source>
        <dbReference type="EMBL" id="TQD91141.1"/>
    </source>
</evidence>
<comment type="caution">
    <text evidence="1">The sequence shown here is derived from an EMBL/GenBank/DDBJ whole genome shotgun (WGS) entry which is preliminary data.</text>
</comment>
<protein>
    <submittedName>
        <fullName evidence="1">Uncharacterized protein</fullName>
    </submittedName>
</protein>
<dbReference type="STRING" id="106549.A0A540LXB5"/>
<proteinExistence type="predicted"/>
<dbReference type="Proteomes" id="UP000315295">
    <property type="component" value="Unassembled WGS sequence"/>
</dbReference>
<sequence>MLGSLVDQFIGWALPLLSNGGAGDGTMELSLDSLREFLNVGDVGGIERYVLSILKACQVLLEDERTSLSLLHRLLGVLTLISLKFSRCFQPHFLDIVDLLLGWALVPDLAESDRRIIMDSFLQFQSHWVIGMFIYGRKEVWVVRMDWEFMEVFDSLGREERRGRRHGASLSLGEPRELTWRSLLDVLSCGSSGASDSVEVNLPWQNKRKGFFLCLFVFGH</sequence>
<gene>
    <name evidence="1" type="ORF">C1H46_023260</name>
</gene>
<evidence type="ECO:0000313" key="2">
    <source>
        <dbReference type="Proteomes" id="UP000315295"/>
    </source>
</evidence>